<comment type="subunit">
    <text evidence="11">Homodimer.</text>
</comment>
<reference evidence="14 15" key="1">
    <citation type="submission" date="2020-08" db="EMBL/GenBank/DDBJ databases">
        <title>Genomic Encyclopedia of Type Strains, Phase IV (KMG-V): Genome sequencing to study the core and pangenomes of soil and plant-associated prokaryotes.</title>
        <authorList>
            <person name="Whitman W."/>
        </authorList>
    </citation>
    <scope>NUCLEOTIDE SEQUENCE [LARGE SCALE GENOMIC DNA]</scope>
    <source>
        <strain evidence="14 15">MP7CTX6</strain>
    </source>
</reference>
<gene>
    <name evidence="11" type="primary">tyrS</name>
    <name evidence="14" type="ORF">HDE69_004526</name>
</gene>
<dbReference type="GO" id="GO:0005524">
    <property type="term" value="F:ATP binding"/>
    <property type="evidence" value="ECO:0007669"/>
    <property type="project" value="UniProtKB-UniRule"/>
</dbReference>
<dbReference type="InterPro" id="IPR054608">
    <property type="entry name" value="SYY-like_C"/>
</dbReference>
<dbReference type="SUPFAM" id="SSF55174">
    <property type="entry name" value="Alpha-L RNA-binding motif"/>
    <property type="match status" value="1"/>
</dbReference>
<feature type="binding site" evidence="11">
    <location>
        <position position="33"/>
    </location>
    <ligand>
        <name>L-tyrosine</name>
        <dbReference type="ChEBI" id="CHEBI:58315"/>
    </ligand>
</feature>
<evidence type="ECO:0000256" key="10">
    <source>
        <dbReference type="ARBA" id="ARBA00060965"/>
    </source>
</evidence>
<dbReference type="InterPro" id="IPR024107">
    <property type="entry name" value="Tyr-tRNA-ligase_bac_1"/>
</dbReference>
<keyword evidence="5 11" id="KW-0067">ATP-binding</keyword>
<dbReference type="CDD" id="cd00805">
    <property type="entry name" value="TyrRS_core"/>
    <property type="match status" value="1"/>
</dbReference>
<evidence type="ECO:0000256" key="1">
    <source>
        <dbReference type="ARBA" id="ARBA00004496"/>
    </source>
</evidence>
<dbReference type="Gene3D" id="1.10.240.10">
    <property type="entry name" value="Tyrosyl-Transfer RNA Synthetase"/>
    <property type="match status" value="1"/>
</dbReference>
<feature type="binding site" evidence="11">
    <location>
        <position position="233"/>
    </location>
    <ligand>
        <name>ATP</name>
        <dbReference type="ChEBI" id="CHEBI:30616"/>
    </ligand>
</feature>
<dbReference type="PANTHER" id="PTHR11766">
    <property type="entry name" value="TYROSYL-TRNA SYNTHETASE"/>
    <property type="match status" value="1"/>
</dbReference>
<evidence type="ECO:0000256" key="12">
    <source>
        <dbReference type="PROSITE-ProRule" id="PRU00182"/>
    </source>
</evidence>
<dbReference type="InterPro" id="IPR014729">
    <property type="entry name" value="Rossmann-like_a/b/a_fold"/>
</dbReference>
<dbReference type="Gene3D" id="3.10.290.10">
    <property type="entry name" value="RNA-binding S4 domain"/>
    <property type="match status" value="1"/>
</dbReference>
<evidence type="ECO:0000256" key="3">
    <source>
        <dbReference type="ARBA" id="ARBA00022598"/>
    </source>
</evidence>
<evidence type="ECO:0000256" key="11">
    <source>
        <dbReference type="HAMAP-Rule" id="MF_02006"/>
    </source>
</evidence>
<dbReference type="InterPro" id="IPR002305">
    <property type="entry name" value="aa-tRNA-synth_Ic"/>
</dbReference>
<comment type="catalytic activity">
    <reaction evidence="9 11">
        <text>tRNA(Tyr) + L-tyrosine + ATP = L-tyrosyl-tRNA(Tyr) + AMP + diphosphate + H(+)</text>
        <dbReference type="Rhea" id="RHEA:10220"/>
        <dbReference type="Rhea" id="RHEA-COMP:9706"/>
        <dbReference type="Rhea" id="RHEA-COMP:9707"/>
        <dbReference type="ChEBI" id="CHEBI:15378"/>
        <dbReference type="ChEBI" id="CHEBI:30616"/>
        <dbReference type="ChEBI" id="CHEBI:33019"/>
        <dbReference type="ChEBI" id="CHEBI:58315"/>
        <dbReference type="ChEBI" id="CHEBI:78442"/>
        <dbReference type="ChEBI" id="CHEBI:78536"/>
        <dbReference type="ChEBI" id="CHEBI:456215"/>
        <dbReference type="EC" id="6.1.1.1"/>
    </reaction>
</comment>
<dbReference type="EMBL" id="JACHCF010000012">
    <property type="protein sequence ID" value="MBB5623442.1"/>
    <property type="molecule type" value="Genomic_DNA"/>
</dbReference>
<dbReference type="Gene3D" id="3.40.50.620">
    <property type="entry name" value="HUPs"/>
    <property type="match status" value="1"/>
</dbReference>
<evidence type="ECO:0000256" key="7">
    <source>
        <dbReference type="ARBA" id="ARBA00022917"/>
    </source>
</evidence>
<dbReference type="NCBIfam" id="TIGR00234">
    <property type="entry name" value="tyrS"/>
    <property type="match status" value="1"/>
</dbReference>
<evidence type="ECO:0000256" key="5">
    <source>
        <dbReference type="ARBA" id="ARBA00022840"/>
    </source>
</evidence>
<comment type="caution">
    <text evidence="14">The sequence shown here is derived from an EMBL/GenBank/DDBJ whole genome shotgun (WGS) entry which is preliminary data.</text>
</comment>
<dbReference type="InterPro" id="IPR002307">
    <property type="entry name" value="Tyr-tRNA-ligase"/>
</dbReference>
<dbReference type="PRINTS" id="PR01040">
    <property type="entry name" value="TRNASYNTHTYR"/>
</dbReference>
<proteinExistence type="inferred from homology"/>
<dbReference type="FunFam" id="3.40.50.620:FF:000008">
    <property type="entry name" value="Tyrosine--tRNA ligase"/>
    <property type="match status" value="1"/>
</dbReference>
<evidence type="ECO:0000256" key="9">
    <source>
        <dbReference type="ARBA" id="ARBA00048248"/>
    </source>
</evidence>
<keyword evidence="6 12" id="KW-0694">RNA-binding</keyword>
<dbReference type="GO" id="GO:0006437">
    <property type="term" value="P:tyrosyl-tRNA aminoacylation"/>
    <property type="evidence" value="ECO:0007669"/>
    <property type="project" value="UniProtKB-UniRule"/>
</dbReference>
<dbReference type="GO" id="GO:0005829">
    <property type="term" value="C:cytosol"/>
    <property type="evidence" value="ECO:0007669"/>
    <property type="project" value="TreeGrafter"/>
</dbReference>
<feature type="short sequence motif" description="'KMSKS' region" evidence="11">
    <location>
        <begin position="230"/>
        <end position="234"/>
    </location>
</feature>
<organism evidence="14 15">
    <name type="scientific">Pedobacter cryoconitis</name>
    <dbReference type="NCBI Taxonomy" id="188932"/>
    <lineage>
        <taxon>Bacteria</taxon>
        <taxon>Pseudomonadati</taxon>
        <taxon>Bacteroidota</taxon>
        <taxon>Sphingobacteriia</taxon>
        <taxon>Sphingobacteriales</taxon>
        <taxon>Sphingobacteriaceae</taxon>
        <taxon>Pedobacter</taxon>
    </lineage>
</organism>
<dbReference type="AlphaFoldDB" id="A0A7W8YX55"/>
<keyword evidence="2 11" id="KW-0963">Cytoplasm</keyword>
<protein>
    <recommendedName>
        <fullName evidence="11">Tyrosine--tRNA ligase</fullName>
        <ecNumber evidence="11">6.1.1.1</ecNumber>
    </recommendedName>
    <alternativeName>
        <fullName evidence="11">Tyrosyl-tRNA synthetase</fullName>
        <shortName evidence="11">TyrRS</shortName>
    </alternativeName>
</protein>
<dbReference type="Pfam" id="PF22421">
    <property type="entry name" value="SYY_C-terminal"/>
    <property type="match status" value="1"/>
</dbReference>
<dbReference type="GO" id="GO:0003723">
    <property type="term" value="F:RNA binding"/>
    <property type="evidence" value="ECO:0007669"/>
    <property type="project" value="UniProtKB-KW"/>
</dbReference>
<evidence type="ECO:0000256" key="4">
    <source>
        <dbReference type="ARBA" id="ARBA00022741"/>
    </source>
</evidence>
<dbReference type="GO" id="GO:0004831">
    <property type="term" value="F:tyrosine-tRNA ligase activity"/>
    <property type="evidence" value="ECO:0007669"/>
    <property type="project" value="UniProtKB-UniRule"/>
</dbReference>
<evidence type="ECO:0000313" key="15">
    <source>
        <dbReference type="Proteomes" id="UP000537718"/>
    </source>
</evidence>
<dbReference type="SUPFAM" id="SSF52374">
    <property type="entry name" value="Nucleotidylyl transferase"/>
    <property type="match status" value="1"/>
</dbReference>
<feature type="short sequence motif" description="'HIGH' region" evidence="11">
    <location>
        <begin position="38"/>
        <end position="47"/>
    </location>
</feature>
<comment type="function">
    <text evidence="11">Catalyzes the attachment of tyrosine to tRNA(Tyr) in a two-step reaction: tyrosine is first activated by ATP to form Tyr-AMP and then transferred to the acceptor end of tRNA(Tyr).</text>
</comment>
<accession>A0A7W8YX55</accession>
<name>A0A7W8YX55_9SPHI</name>
<dbReference type="InterPro" id="IPR024088">
    <property type="entry name" value="Tyr-tRNA-ligase_bac-type"/>
</dbReference>
<dbReference type="PROSITE" id="PS50889">
    <property type="entry name" value="S4"/>
    <property type="match status" value="1"/>
</dbReference>
<dbReference type="FunFam" id="1.10.240.10:FF:000001">
    <property type="entry name" value="Tyrosine--tRNA ligase"/>
    <property type="match status" value="1"/>
</dbReference>
<comment type="similarity">
    <text evidence="10 11">Belongs to the class-I aminoacyl-tRNA synthetase family. TyrS type 1 subfamily.</text>
</comment>
<dbReference type="RefSeq" id="WP_183869538.1">
    <property type="nucleotide sequence ID" value="NZ_JACHCF010000012.1"/>
</dbReference>
<evidence type="ECO:0000256" key="2">
    <source>
        <dbReference type="ARBA" id="ARBA00022490"/>
    </source>
</evidence>
<feature type="binding site" evidence="11">
    <location>
        <position position="174"/>
    </location>
    <ligand>
        <name>L-tyrosine</name>
        <dbReference type="ChEBI" id="CHEBI:58315"/>
    </ligand>
</feature>
<dbReference type="PANTHER" id="PTHR11766:SF0">
    <property type="entry name" value="TYROSINE--TRNA LIGASE, MITOCHONDRIAL"/>
    <property type="match status" value="1"/>
</dbReference>
<evidence type="ECO:0000259" key="13">
    <source>
        <dbReference type="Pfam" id="PF22421"/>
    </source>
</evidence>
<sequence length="428" mass="47940">MTNFVDELRWRGMLHDIMPNAEDKLNEGMCSGYIGFDPTADSLHVGHLTQIMTLIHFQRAGHKPYALVGGATGMVGDPSGKSEERNLLTEEILAHNLDGIKKQLNQFLNFSAEGNGAVMVNNADWFKGFSFLDFIRDVGKHITVNYMMAKDSVKKRLEGDTGMSFTEFSYQLIQGYDFYYLWKNNNCTIQMGGSDQWGNIVTGTEFIRRKDRGTAYGLTTQLIKKSDGTKFGKTESGAIWLDPEKTSPYKYYQFWLNATDSDARSWIRIFTLLTQQELEKLEAEHDAAPHLRILQKALATDITIRTHSEAALETAVKTSEFLFGNGSLSFLESLSPAHILEIFEGVQQFVISREELASGIDVATLLAEKTTVFPSKGEVKKTIQGGGLSINKEKVAEVTASYTVSNLINDKYIIVQKGKKNYFLLIAE</sequence>
<feature type="binding site" evidence="11">
    <location>
        <position position="170"/>
    </location>
    <ligand>
        <name>L-tyrosine</name>
        <dbReference type="ChEBI" id="CHEBI:58315"/>
    </ligand>
</feature>
<keyword evidence="4 11" id="KW-0547">Nucleotide-binding</keyword>
<keyword evidence="3 11" id="KW-0436">Ligase</keyword>
<dbReference type="HAMAP" id="MF_02006">
    <property type="entry name" value="Tyr_tRNA_synth_type1"/>
    <property type="match status" value="1"/>
</dbReference>
<evidence type="ECO:0000256" key="6">
    <source>
        <dbReference type="ARBA" id="ARBA00022884"/>
    </source>
</evidence>
<comment type="subcellular location">
    <subcellularLocation>
        <location evidence="1 11">Cytoplasm</location>
    </subcellularLocation>
</comment>
<dbReference type="Proteomes" id="UP000537718">
    <property type="component" value="Unassembled WGS sequence"/>
</dbReference>
<dbReference type="InterPro" id="IPR001412">
    <property type="entry name" value="aa-tRNA-synth_I_CS"/>
</dbReference>
<dbReference type="GO" id="GO:0042803">
    <property type="term" value="F:protein homodimerization activity"/>
    <property type="evidence" value="ECO:0007669"/>
    <property type="project" value="UniProtKB-ARBA"/>
</dbReference>
<keyword evidence="8 11" id="KW-0030">Aminoacyl-tRNA synthetase</keyword>
<dbReference type="InterPro" id="IPR036986">
    <property type="entry name" value="S4_RNA-bd_sf"/>
</dbReference>
<dbReference type="Pfam" id="PF00579">
    <property type="entry name" value="tRNA-synt_1b"/>
    <property type="match status" value="1"/>
</dbReference>
<feature type="domain" description="Tyrosine--tRNA ligase SYY-like C-terminal" evidence="13">
    <location>
        <begin position="341"/>
        <end position="425"/>
    </location>
</feature>
<evidence type="ECO:0000313" key="14">
    <source>
        <dbReference type="EMBL" id="MBB5623442.1"/>
    </source>
</evidence>
<evidence type="ECO:0000256" key="8">
    <source>
        <dbReference type="ARBA" id="ARBA00023146"/>
    </source>
</evidence>
<dbReference type="PROSITE" id="PS00178">
    <property type="entry name" value="AA_TRNA_LIGASE_I"/>
    <property type="match status" value="1"/>
</dbReference>
<dbReference type="EC" id="6.1.1.1" evidence="11"/>
<keyword evidence="7 11" id="KW-0648">Protein biosynthesis</keyword>